<evidence type="ECO:0000313" key="4">
    <source>
        <dbReference type="Proteomes" id="UP000799777"/>
    </source>
</evidence>
<organism evidence="3 4">
    <name type="scientific">Setomelanomma holmii</name>
    <dbReference type="NCBI Taxonomy" id="210430"/>
    <lineage>
        <taxon>Eukaryota</taxon>
        <taxon>Fungi</taxon>
        <taxon>Dikarya</taxon>
        <taxon>Ascomycota</taxon>
        <taxon>Pezizomycotina</taxon>
        <taxon>Dothideomycetes</taxon>
        <taxon>Pleosporomycetidae</taxon>
        <taxon>Pleosporales</taxon>
        <taxon>Pleosporineae</taxon>
        <taxon>Phaeosphaeriaceae</taxon>
        <taxon>Setomelanomma</taxon>
    </lineage>
</organism>
<dbReference type="EMBL" id="ML978174">
    <property type="protein sequence ID" value="KAF2032259.1"/>
    <property type="molecule type" value="Genomic_DNA"/>
</dbReference>
<sequence>MRRLALTRSILCALRFPGSWCNNKRPFQTARTNVLQSAFVPGSRVNSTGTPQPSHQSLPYIDGAPRAGGYHSNDTASSPAPRDSIPTKARRALGSAARGRIAAAIALRAAESVVESTVQLPASASSHAADRHPAHRERT</sequence>
<feature type="chain" id="PRO_5040270865" evidence="2">
    <location>
        <begin position="22"/>
        <end position="139"/>
    </location>
</feature>
<feature type="compositionally biased region" description="Polar residues" evidence="1">
    <location>
        <begin position="44"/>
        <end position="57"/>
    </location>
</feature>
<accession>A0A9P4HEP1</accession>
<reference evidence="3" key="1">
    <citation type="journal article" date="2020" name="Stud. Mycol.">
        <title>101 Dothideomycetes genomes: a test case for predicting lifestyles and emergence of pathogens.</title>
        <authorList>
            <person name="Haridas S."/>
            <person name="Albert R."/>
            <person name="Binder M."/>
            <person name="Bloem J."/>
            <person name="Labutti K."/>
            <person name="Salamov A."/>
            <person name="Andreopoulos B."/>
            <person name="Baker S."/>
            <person name="Barry K."/>
            <person name="Bills G."/>
            <person name="Bluhm B."/>
            <person name="Cannon C."/>
            <person name="Castanera R."/>
            <person name="Culley D."/>
            <person name="Daum C."/>
            <person name="Ezra D."/>
            <person name="Gonzalez J."/>
            <person name="Henrissat B."/>
            <person name="Kuo A."/>
            <person name="Liang C."/>
            <person name="Lipzen A."/>
            <person name="Lutzoni F."/>
            <person name="Magnuson J."/>
            <person name="Mondo S."/>
            <person name="Nolan M."/>
            <person name="Ohm R."/>
            <person name="Pangilinan J."/>
            <person name="Park H.-J."/>
            <person name="Ramirez L."/>
            <person name="Alfaro M."/>
            <person name="Sun H."/>
            <person name="Tritt A."/>
            <person name="Yoshinaga Y."/>
            <person name="Zwiers L.-H."/>
            <person name="Turgeon B."/>
            <person name="Goodwin S."/>
            <person name="Spatafora J."/>
            <person name="Crous P."/>
            <person name="Grigoriev I."/>
        </authorList>
    </citation>
    <scope>NUCLEOTIDE SEQUENCE</scope>
    <source>
        <strain evidence="3">CBS 110217</strain>
    </source>
</reference>
<name>A0A9P4HEP1_9PLEO</name>
<feature type="signal peptide" evidence="2">
    <location>
        <begin position="1"/>
        <end position="21"/>
    </location>
</feature>
<keyword evidence="4" id="KW-1185">Reference proteome</keyword>
<protein>
    <submittedName>
        <fullName evidence="3">Uncharacterized protein</fullName>
    </submittedName>
</protein>
<dbReference type="AlphaFoldDB" id="A0A9P4HEP1"/>
<evidence type="ECO:0000256" key="1">
    <source>
        <dbReference type="SAM" id="MobiDB-lite"/>
    </source>
</evidence>
<evidence type="ECO:0000256" key="2">
    <source>
        <dbReference type="SAM" id="SignalP"/>
    </source>
</evidence>
<feature type="region of interest" description="Disordered" evidence="1">
    <location>
        <begin position="42"/>
        <end position="93"/>
    </location>
</feature>
<feature type="region of interest" description="Disordered" evidence="1">
    <location>
        <begin position="116"/>
        <end position="139"/>
    </location>
</feature>
<keyword evidence="2" id="KW-0732">Signal</keyword>
<proteinExistence type="predicted"/>
<comment type="caution">
    <text evidence="3">The sequence shown here is derived from an EMBL/GenBank/DDBJ whole genome shotgun (WGS) entry which is preliminary data.</text>
</comment>
<evidence type="ECO:0000313" key="3">
    <source>
        <dbReference type="EMBL" id="KAF2032259.1"/>
    </source>
</evidence>
<dbReference type="OrthoDB" id="10368733at2759"/>
<feature type="compositionally biased region" description="Polar residues" evidence="1">
    <location>
        <begin position="116"/>
        <end position="126"/>
    </location>
</feature>
<gene>
    <name evidence="3" type="ORF">EK21DRAFT_61365</name>
</gene>
<dbReference type="Proteomes" id="UP000799777">
    <property type="component" value="Unassembled WGS sequence"/>
</dbReference>